<proteinExistence type="predicted"/>
<evidence type="ECO:0000256" key="1">
    <source>
        <dbReference type="SAM" id="Phobius"/>
    </source>
</evidence>
<dbReference type="EMBL" id="JAIXMP010000008">
    <property type="protein sequence ID" value="KAI9268842.1"/>
    <property type="molecule type" value="Genomic_DNA"/>
</dbReference>
<comment type="caution">
    <text evidence="2">The sequence shown here is derived from an EMBL/GenBank/DDBJ whole genome shotgun (WGS) entry which is preliminary data.</text>
</comment>
<keyword evidence="1" id="KW-0812">Transmembrane</keyword>
<evidence type="ECO:0000313" key="2">
    <source>
        <dbReference type="EMBL" id="KAI9268842.1"/>
    </source>
</evidence>
<keyword evidence="1" id="KW-1133">Transmembrane helix</keyword>
<reference evidence="2" key="1">
    <citation type="journal article" date="2022" name="IScience">
        <title>Evolution of zygomycete secretomes and the origins of terrestrial fungal ecologies.</title>
        <authorList>
            <person name="Chang Y."/>
            <person name="Wang Y."/>
            <person name="Mondo S."/>
            <person name="Ahrendt S."/>
            <person name="Andreopoulos W."/>
            <person name="Barry K."/>
            <person name="Beard J."/>
            <person name="Benny G.L."/>
            <person name="Blankenship S."/>
            <person name="Bonito G."/>
            <person name="Cuomo C."/>
            <person name="Desiro A."/>
            <person name="Gervers K.A."/>
            <person name="Hundley H."/>
            <person name="Kuo A."/>
            <person name="LaButti K."/>
            <person name="Lang B.F."/>
            <person name="Lipzen A."/>
            <person name="O'Donnell K."/>
            <person name="Pangilinan J."/>
            <person name="Reynolds N."/>
            <person name="Sandor L."/>
            <person name="Smith M.E."/>
            <person name="Tsang A."/>
            <person name="Grigoriev I.V."/>
            <person name="Stajich J.E."/>
            <person name="Spatafora J.W."/>
        </authorList>
    </citation>
    <scope>NUCLEOTIDE SEQUENCE</scope>
    <source>
        <strain evidence="2">RSA 2281</strain>
    </source>
</reference>
<feature type="transmembrane region" description="Helical" evidence="1">
    <location>
        <begin position="32"/>
        <end position="58"/>
    </location>
</feature>
<dbReference type="AlphaFoldDB" id="A0AAD5KEG3"/>
<accession>A0AAD5KEG3</accession>
<sequence>MKGGQTREIVLSMGFYPKLSMSFLYFLQPICVVFYCTTSWVFITFLGSFYFIIGFNYCSKLYISKWMMICIIKYPFFSNILTSINTSLDFLLNVFAEVHGRDKCLIQMRE</sequence>
<evidence type="ECO:0000313" key="3">
    <source>
        <dbReference type="Proteomes" id="UP001209540"/>
    </source>
</evidence>
<reference evidence="2" key="2">
    <citation type="submission" date="2023-02" db="EMBL/GenBank/DDBJ databases">
        <authorList>
            <consortium name="DOE Joint Genome Institute"/>
            <person name="Mondo S.J."/>
            <person name="Chang Y."/>
            <person name="Wang Y."/>
            <person name="Ahrendt S."/>
            <person name="Andreopoulos W."/>
            <person name="Barry K."/>
            <person name="Beard J."/>
            <person name="Benny G.L."/>
            <person name="Blankenship S."/>
            <person name="Bonito G."/>
            <person name="Cuomo C."/>
            <person name="Desiro A."/>
            <person name="Gervers K.A."/>
            <person name="Hundley H."/>
            <person name="Kuo A."/>
            <person name="LaButti K."/>
            <person name="Lang B.F."/>
            <person name="Lipzen A."/>
            <person name="O'Donnell K."/>
            <person name="Pangilinan J."/>
            <person name="Reynolds N."/>
            <person name="Sandor L."/>
            <person name="Smith M.W."/>
            <person name="Tsang A."/>
            <person name="Grigoriev I.V."/>
            <person name="Stajich J.E."/>
            <person name="Spatafora J.W."/>
        </authorList>
    </citation>
    <scope>NUCLEOTIDE SEQUENCE</scope>
    <source>
        <strain evidence="2">RSA 2281</strain>
    </source>
</reference>
<dbReference type="Proteomes" id="UP001209540">
    <property type="component" value="Unassembled WGS sequence"/>
</dbReference>
<gene>
    <name evidence="2" type="ORF">BDA99DRAFT_502787</name>
</gene>
<name>A0AAD5KEG3_9FUNG</name>
<keyword evidence="1" id="KW-0472">Membrane</keyword>
<protein>
    <submittedName>
        <fullName evidence="2">Uncharacterized protein</fullName>
    </submittedName>
</protein>
<organism evidence="2 3">
    <name type="scientific">Phascolomyces articulosus</name>
    <dbReference type="NCBI Taxonomy" id="60185"/>
    <lineage>
        <taxon>Eukaryota</taxon>
        <taxon>Fungi</taxon>
        <taxon>Fungi incertae sedis</taxon>
        <taxon>Mucoromycota</taxon>
        <taxon>Mucoromycotina</taxon>
        <taxon>Mucoromycetes</taxon>
        <taxon>Mucorales</taxon>
        <taxon>Lichtheimiaceae</taxon>
        <taxon>Phascolomyces</taxon>
    </lineage>
</organism>
<keyword evidence="3" id="KW-1185">Reference proteome</keyword>